<proteinExistence type="predicted"/>
<dbReference type="InterPro" id="IPR002481">
    <property type="entry name" value="FUR"/>
</dbReference>
<accession>A0A150JCC3</accession>
<organism evidence="1 3">
    <name type="scientific">Candidatus Methanofastidiosum methylothiophilum</name>
    <dbReference type="NCBI Taxonomy" id="1705564"/>
    <lineage>
        <taxon>Archaea</taxon>
        <taxon>Methanobacteriati</taxon>
        <taxon>Methanobacteriota</taxon>
        <taxon>Stenosarchaea group</taxon>
        <taxon>Candidatus Methanofastidiosia</taxon>
        <taxon>Candidatus Methanofastidiosales</taxon>
        <taxon>Candidatus Methanofastidiosaceae</taxon>
        <taxon>Candidatus Methanofastidiosum</taxon>
    </lineage>
</organism>
<evidence type="ECO:0008006" key="4">
    <source>
        <dbReference type="Google" id="ProtNLM"/>
    </source>
</evidence>
<dbReference type="SUPFAM" id="SSF46785">
    <property type="entry name" value="Winged helix' DNA-binding domain"/>
    <property type="match status" value="1"/>
</dbReference>
<name>A0A150JCC3_9EURY</name>
<dbReference type="Pfam" id="PF01475">
    <property type="entry name" value="FUR"/>
    <property type="match status" value="1"/>
</dbReference>
<evidence type="ECO:0000313" key="2">
    <source>
        <dbReference type="EMBL" id="KYC58064.1"/>
    </source>
</evidence>
<accession>A0A150JH60</accession>
<evidence type="ECO:0000313" key="1">
    <source>
        <dbReference type="EMBL" id="KYC54887.1"/>
    </source>
</evidence>
<dbReference type="Gene3D" id="1.10.10.10">
    <property type="entry name" value="Winged helix-like DNA-binding domain superfamily/Winged helix DNA-binding domain"/>
    <property type="match status" value="1"/>
</dbReference>
<evidence type="ECO:0000313" key="3">
    <source>
        <dbReference type="Proteomes" id="UP000092420"/>
    </source>
</evidence>
<sequence>MSIMQIASALSSETRLKLIRIISNNQLSAVEAFKIYNKTYNEKKHRETIYRELEILVKSNILNKSYLKNKKKIVYELVSEKIIFDLLKNQIEFKKR</sequence>
<comment type="caution">
    <text evidence="1">The sequence shown here is derived from an EMBL/GenBank/DDBJ whole genome shotgun (WGS) entry which is preliminary data.</text>
</comment>
<dbReference type="InterPro" id="IPR036390">
    <property type="entry name" value="WH_DNA-bd_sf"/>
</dbReference>
<reference evidence="1 3" key="1">
    <citation type="journal article" date="2016" name="ISME J.">
        <title>Chasing the elusive Euryarchaeota class WSA2: genomes reveal a uniquely fastidious methyl-reducing methanogen.</title>
        <authorList>
            <person name="Nobu M.K."/>
            <person name="Narihiro T."/>
            <person name="Kuroda K."/>
            <person name="Mei R."/>
            <person name="Liu W.T."/>
        </authorList>
    </citation>
    <scope>NUCLEOTIDE SEQUENCE [LARGE SCALE GENOMIC DNA]</scope>
    <source>
        <strain evidence="1">ADurb1013_Bin02101</strain>
        <strain evidence="2">ADurb1213_Bin02801</strain>
    </source>
</reference>
<dbReference type="InterPro" id="IPR036388">
    <property type="entry name" value="WH-like_DNA-bd_sf"/>
</dbReference>
<dbReference type="EMBL" id="LNJB01000006">
    <property type="protein sequence ID" value="KYC54887.1"/>
    <property type="molecule type" value="Genomic_DNA"/>
</dbReference>
<protein>
    <recommendedName>
        <fullName evidence="4">HTH arsR-type domain-containing protein</fullName>
    </recommendedName>
</protein>
<accession>A0A150JMH2</accession>
<dbReference type="AlphaFoldDB" id="A0A150JCC3"/>
<dbReference type="GO" id="GO:0003700">
    <property type="term" value="F:DNA-binding transcription factor activity"/>
    <property type="evidence" value="ECO:0007669"/>
    <property type="project" value="InterPro"/>
</dbReference>
<dbReference type="Proteomes" id="UP000092420">
    <property type="component" value="Unassembled WGS sequence"/>
</dbReference>
<dbReference type="EMBL" id="LNJE01000005">
    <property type="protein sequence ID" value="KYC58064.1"/>
    <property type="molecule type" value="Genomic_DNA"/>
</dbReference>
<gene>
    <name evidence="1" type="ORF">AN188_00684</name>
    <name evidence="2" type="ORF">APG09_00564</name>
</gene>